<gene>
    <name evidence="9" type="ORF">SYK_20180</name>
</gene>
<evidence type="ECO:0000313" key="9">
    <source>
        <dbReference type="EMBL" id="BDQ37658.1"/>
    </source>
</evidence>
<comment type="cofactor">
    <cofactor evidence="3">
        <name>Co(2+)</name>
        <dbReference type="ChEBI" id="CHEBI:48828"/>
    </cofactor>
</comment>
<dbReference type="Gene3D" id="1.10.3210.10">
    <property type="entry name" value="Hypothetical protein af1432"/>
    <property type="match status" value="1"/>
</dbReference>
<dbReference type="SMART" id="SM00471">
    <property type="entry name" value="HDc"/>
    <property type="match status" value="1"/>
</dbReference>
<evidence type="ECO:0000256" key="6">
    <source>
        <dbReference type="ARBA" id="ARBA00022723"/>
    </source>
</evidence>
<evidence type="ECO:0000256" key="7">
    <source>
        <dbReference type="ARBA" id="ARBA00022801"/>
    </source>
</evidence>
<keyword evidence="6" id="KW-0479">Metal-binding</keyword>
<comment type="cofactor">
    <cofactor evidence="2">
        <name>Mn(2+)</name>
        <dbReference type="ChEBI" id="CHEBI:29035"/>
    </cofactor>
</comment>
<dbReference type="SUPFAM" id="SSF109604">
    <property type="entry name" value="HD-domain/PDEase-like"/>
    <property type="match status" value="1"/>
</dbReference>
<dbReference type="EC" id="3.1.3.89" evidence="5"/>
<evidence type="ECO:0000256" key="5">
    <source>
        <dbReference type="ARBA" id="ARBA00012964"/>
    </source>
</evidence>
<reference evidence="9 10" key="1">
    <citation type="submission" date="2022-08" db="EMBL/GenBank/DDBJ databases">
        <title>Genome Sequence of the sulphate-reducing bacterium, Pseudodesulfovibrio sp. SYK.</title>
        <authorList>
            <person name="Kondo R."/>
            <person name="Kataoka T."/>
        </authorList>
    </citation>
    <scope>NUCLEOTIDE SEQUENCE [LARGE SCALE GENOMIC DNA]</scope>
    <source>
        <strain evidence="9 10">SYK</strain>
    </source>
</reference>
<protein>
    <recommendedName>
        <fullName evidence="5">5'-deoxynucleotidase</fullName>
        <ecNumber evidence="5">3.1.3.89</ecNumber>
    </recommendedName>
</protein>
<evidence type="ECO:0000256" key="1">
    <source>
        <dbReference type="ARBA" id="ARBA00001638"/>
    </source>
</evidence>
<dbReference type="Proteomes" id="UP001317742">
    <property type="component" value="Chromosome"/>
</dbReference>
<keyword evidence="7" id="KW-0378">Hydrolase</keyword>
<feature type="domain" description="HD/PDEase" evidence="8">
    <location>
        <begin position="37"/>
        <end position="148"/>
    </location>
</feature>
<evidence type="ECO:0000256" key="4">
    <source>
        <dbReference type="ARBA" id="ARBA00011738"/>
    </source>
</evidence>
<name>A0ABN6S5W4_9BACT</name>
<dbReference type="InterPro" id="IPR006674">
    <property type="entry name" value="HD_domain"/>
</dbReference>
<sequence>MVDMTGRDKLTRIVDFLNECGMLRKTPRTGYQFLGSGSENVAEHSFRTAVIGHVLALMADADVARTTYMCLFHDLHEARTGDFNYVNRIYNSSDRVEALKHACGGTGLEDAMLGYWEELEETATLEAQLAQDADQLDFIMNLKEEFDHGNKYAGQWLESALQRVRTQWGKELAETIAKTDHKDWWFLGPDPDWWTRKNGKDGKK</sequence>
<organism evidence="9 10">
    <name type="scientific">Pseudodesulfovibrio nedwellii</name>
    <dbReference type="NCBI Taxonomy" id="2973072"/>
    <lineage>
        <taxon>Bacteria</taxon>
        <taxon>Pseudomonadati</taxon>
        <taxon>Thermodesulfobacteriota</taxon>
        <taxon>Desulfovibrionia</taxon>
        <taxon>Desulfovibrionales</taxon>
        <taxon>Desulfovibrionaceae</taxon>
    </lineage>
</organism>
<dbReference type="Pfam" id="PF13023">
    <property type="entry name" value="HD_3"/>
    <property type="match status" value="1"/>
</dbReference>
<dbReference type="PANTHER" id="PTHR11845">
    <property type="entry name" value="5'-DEOXYNUCLEOTIDASE HDDC2"/>
    <property type="match status" value="1"/>
</dbReference>
<comment type="catalytic activity">
    <reaction evidence="1">
        <text>a 2'-deoxyribonucleoside 5'-phosphate + H2O = a 2'-deoxyribonucleoside + phosphate</text>
        <dbReference type="Rhea" id="RHEA:36167"/>
        <dbReference type="ChEBI" id="CHEBI:15377"/>
        <dbReference type="ChEBI" id="CHEBI:18274"/>
        <dbReference type="ChEBI" id="CHEBI:43474"/>
        <dbReference type="ChEBI" id="CHEBI:65317"/>
        <dbReference type="EC" id="3.1.3.89"/>
    </reaction>
</comment>
<accession>A0ABN6S5W4</accession>
<evidence type="ECO:0000313" key="10">
    <source>
        <dbReference type="Proteomes" id="UP001317742"/>
    </source>
</evidence>
<dbReference type="EMBL" id="AP026709">
    <property type="protein sequence ID" value="BDQ37658.1"/>
    <property type="molecule type" value="Genomic_DNA"/>
</dbReference>
<keyword evidence="10" id="KW-1185">Reference proteome</keyword>
<evidence type="ECO:0000256" key="2">
    <source>
        <dbReference type="ARBA" id="ARBA00001936"/>
    </source>
</evidence>
<evidence type="ECO:0000256" key="3">
    <source>
        <dbReference type="ARBA" id="ARBA00001941"/>
    </source>
</evidence>
<proteinExistence type="predicted"/>
<dbReference type="InterPro" id="IPR003607">
    <property type="entry name" value="HD/PDEase_dom"/>
</dbReference>
<dbReference type="PANTHER" id="PTHR11845:SF13">
    <property type="entry name" value="5'-DEOXYNUCLEOTIDASE HDDC2"/>
    <property type="match status" value="1"/>
</dbReference>
<dbReference type="RefSeq" id="WP_281760176.1">
    <property type="nucleotide sequence ID" value="NZ_AP026709.1"/>
</dbReference>
<dbReference type="InterPro" id="IPR039356">
    <property type="entry name" value="YfbR/HDDC2"/>
</dbReference>
<comment type="subunit">
    <text evidence="4">Homodimer.</text>
</comment>
<evidence type="ECO:0000259" key="8">
    <source>
        <dbReference type="SMART" id="SM00471"/>
    </source>
</evidence>